<dbReference type="InterPro" id="IPR003673">
    <property type="entry name" value="CoA-Trfase_fam_III"/>
</dbReference>
<dbReference type="InterPro" id="IPR044855">
    <property type="entry name" value="CoA-Trfase_III_dom3_sf"/>
</dbReference>
<evidence type="ECO:0000313" key="1">
    <source>
        <dbReference type="EMBL" id="MCG5073601.1"/>
    </source>
</evidence>
<accession>A0A9X1UKD8</accession>
<dbReference type="PANTHER" id="PTHR48228">
    <property type="entry name" value="SUCCINYL-COA--D-CITRAMALATE COA-TRANSFERASE"/>
    <property type="match status" value="1"/>
</dbReference>
<dbReference type="InterPro" id="IPR050509">
    <property type="entry name" value="CoA-transferase_III"/>
</dbReference>
<sequence length="347" mass="36410">MNPPLAGIRVIEFEGLGPGPLAGRMLADMGAQVTVIARPTRGPVNARFSSEHHDPLARGKTIVTLDLKQAVGLAEAMDRIADADALIEGNRPGVMERLGLGPSECAARNPRLVYGRMTGWGQDGPLAQAAGHDLNYVALTGLLSLSGRGGRGGRGSEPPSVPPTVVGDAAGALGLAFGMVCAMLEARTSGHGRVVDGAIIDVVAMLGTIAQWIRASGQLDGEQPSPFHDSPFYDVYACADGNYVTVGALEPQFYALLLNKLGLTDVDPTAQYHVSTWPALKKRFVSLFASQPRAHWCALLEGSDACFAPVLTLAEAAVHPHNVARGIYHVDAHGGIEVAGAPRFFTL</sequence>
<reference evidence="1" key="1">
    <citation type="submission" date="2022-01" db="EMBL/GenBank/DDBJ databases">
        <title>Genome sequence and assembly of Parabukholderia sp. RG36.</title>
        <authorList>
            <person name="Chhetri G."/>
        </authorList>
    </citation>
    <scope>NUCLEOTIDE SEQUENCE</scope>
    <source>
        <strain evidence="1">RG36</strain>
    </source>
</reference>
<dbReference type="GO" id="GO:0016740">
    <property type="term" value="F:transferase activity"/>
    <property type="evidence" value="ECO:0007669"/>
    <property type="project" value="UniProtKB-KW"/>
</dbReference>
<evidence type="ECO:0000313" key="2">
    <source>
        <dbReference type="Proteomes" id="UP001139308"/>
    </source>
</evidence>
<protein>
    <submittedName>
        <fullName evidence="1">CoA transferase</fullName>
    </submittedName>
</protein>
<dbReference type="Gene3D" id="3.30.1540.10">
    <property type="entry name" value="formyl-coa transferase, domain 3"/>
    <property type="match status" value="1"/>
</dbReference>
<dbReference type="Gene3D" id="3.40.50.10540">
    <property type="entry name" value="Crotonobetainyl-coa:carnitine coa-transferase, domain 1"/>
    <property type="match status" value="1"/>
</dbReference>
<keyword evidence="2" id="KW-1185">Reference proteome</keyword>
<proteinExistence type="predicted"/>
<dbReference type="PANTHER" id="PTHR48228:SF5">
    <property type="entry name" value="ALPHA-METHYLACYL-COA RACEMASE"/>
    <property type="match status" value="1"/>
</dbReference>
<dbReference type="RefSeq" id="WP_238463380.1">
    <property type="nucleotide sequence ID" value="NZ_JAKLJA010000005.1"/>
</dbReference>
<name>A0A9X1UKD8_9BURK</name>
<dbReference type="Pfam" id="PF02515">
    <property type="entry name" value="CoA_transf_3"/>
    <property type="match status" value="1"/>
</dbReference>
<organism evidence="1 2">
    <name type="scientific">Paraburkholderia tagetis</name>
    <dbReference type="NCBI Taxonomy" id="2913261"/>
    <lineage>
        <taxon>Bacteria</taxon>
        <taxon>Pseudomonadati</taxon>
        <taxon>Pseudomonadota</taxon>
        <taxon>Betaproteobacteria</taxon>
        <taxon>Burkholderiales</taxon>
        <taxon>Burkholderiaceae</taxon>
        <taxon>Paraburkholderia</taxon>
    </lineage>
</organism>
<dbReference type="SUPFAM" id="SSF89796">
    <property type="entry name" value="CoA-transferase family III (CaiB/BaiF)"/>
    <property type="match status" value="1"/>
</dbReference>
<keyword evidence="1" id="KW-0808">Transferase</keyword>
<dbReference type="EMBL" id="JAKLJA010000005">
    <property type="protein sequence ID" value="MCG5073601.1"/>
    <property type="molecule type" value="Genomic_DNA"/>
</dbReference>
<dbReference type="AlphaFoldDB" id="A0A9X1UKD8"/>
<gene>
    <name evidence="1" type="ORF">L5014_09555</name>
</gene>
<dbReference type="Proteomes" id="UP001139308">
    <property type="component" value="Unassembled WGS sequence"/>
</dbReference>
<dbReference type="InterPro" id="IPR023606">
    <property type="entry name" value="CoA-Trfase_III_dom_1_sf"/>
</dbReference>
<comment type="caution">
    <text evidence="1">The sequence shown here is derived from an EMBL/GenBank/DDBJ whole genome shotgun (WGS) entry which is preliminary data.</text>
</comment>